<dbReference type="Proteomes" id="UP000093052">
    <property type="component" value="Chromosome"/>
</dbReference>
<dbReference type="EMBL" id="CP016622">
    <property type="protein sequence ID" value="ANZ31105.1"/>
    <property type="molecule type" value="Genomic_DNA"/>
</dbReference>
<organism evidence="1 2">
    <name type="scientific">Parageobacillus thermoglucosidasius</name>
    <name type="common">Geobacillus thermoglucosidasius</name>
    <dbReference type="NCBI Taxonomy" id="1426"/>
    <lineage>
        <taxon>Bacteria</taxon>
        <taxon>Bacillati</taxon>
        <taxon>Bacillota</taxon>
        <taxon>Bacilli</taxon>
        <taxon>Bacillales</taxon>
        <taxon>Anoxybacillaceae</taxon>
        <taxon>Parageobacillus</taxon>
    </lineage>
</organism>
<reference evidence="2" key="1">
    <citation type="journal article" date="2016" name="Genome Announc.">
        <title>Complete Genome Sequence of Geobacillus thermoglucosidasius NCIMB 11955, the Progenitor of a Bioethanol Production Strain.</title>
        <authorList>
            <person name="Sheng L."/>
            <person name="Zhang Y."/>
            <person name="Minton N.P."/>
        </authorList>
    </citation>
    <scope>NUCLEOTIDE SEQUENCE [LARGE SCALE GENOMIC DNA]</scope>
    <source>
        <strain evidence="2">NCIMB 11955</strain>
    </source>
</reference>
<proteinExistence type="predicted"/>
<gene>
    <name evidence="1" type="ORF">BCV53_13985</name>
</gene>
<protein>
    <submittedName>
        <fullName evidence="1">Uncharacterized protein</fullName>
    </submittedName>
</protein>
<evidence type="ECO:0000313" key="2">
    <source>
        <dbReference type="Proteomes" id="UP000093052"/>
    </source>
</evidence>
<accession>A0AAN0YRC9</accession>
<keyword evidence="2" id="KW-1185">Reference proteome</keyword>
<dbReference type="AlphaFoldDB" id="A0AAN0YRC9"/>
<evidence type="ECO:0000313" key="1">
    <source>
        <dbReference type="EMBL" id="ANZ31105.1"/>
    </source>
</evidence>
<sequence>MFKSARIDEIHVVFENCEHIEIPYKDVRYIHLDGISESIWDNNVSNADEFDLSFQKNAKYLRLMIKDKPEYKRIKEHYDITWIEFLRYGEVIERIAIQWVGDNEDINLGQTVKEENGEIDIMVSPN</sequence>
<dbReference type="GeneID" id="56926545"/>
<name>A0AAN0YRC9_PARTM</name>
<dbReference type="RefSeq" id="WP_003250108.1">
    <property type="nucleotide sequence ID" value="NZ_AP025621.1"/>
</dbReference>
<dbReference type="KEGG" id="ptl:AOT13_13970"/>